<accession>X1PGT4</accession>
<sequence length="102" mass="12380">MGALYYAFVKINKITGNRFYWDKEIKEVFSIMRKEEIFEKFRDEWVLIECKQVDENFDLIEGEILYHSQDKNEIYRKLLKLKPKNYTIEYTGKVPDDLAVML</sequence>
<proteinExistence type="predicted"/>
<gene>
    <name evidence="1" type="ORF">S06H3_34459</name>
</gene>
<organism evidence="1">
    <name type="scientific">marine sediment metagenome</name>
    <dbReference type="NCBI Taxonomy" id="412755"/>
    <lineage>
        <taxon>unclassified sequences</taxon>
        <taxon>metagenomes</taxon>
        <taxon>ecological metagenomes</taxon>
    </lineage>
</organism>
<dbReference type="EMBL" id="BARV01020690">
    <property type="protein sequence ID" value="GAI30104.1"/>
    <property type="molecule type" value="Genomic_DNA"/>
</dbReference>
<protein>
    <submittedName>
        <fullName evidence="1">Uncharacterized protein</fullName>
    </submittedName>
</protein>
<comment type="caution">
    <text evidence="1">The sequence shown here is derived from an EMBL/GenBank/DDBJ whole genome shotgun (WGS) entry which is preliminary data.</text>
</comment>
<reference evidence="1" key="1">
    <citation type="journal article" date="2014" name="Front. Microbiol.">
        <title>High frequency of phylogenetically diverse reductive dehalogenase-homologous genes in deep subseafloor sedimentary metagenomes.</title>
        <authorList>
            <person name="Kawai M."/>
            <person name="Futagami T."/>
            <person name="Toyoda A."/>
            <person name="Takaki Y."/>
            <person name="Nishi S."/>
            <person name="Hori S."/>
            <person name="Arai W."/>
            <person name="Tsubouchi T."/>
            <person name="Morono Y."/>
            <person name="Uchiyama I."/>
            <person name="Ito T."/>
            <person name="Fujiyama A."/>
            <person name="Inagaki F."/>
            <person name="Takami H."/>
        </authorList>
    </citation>
    <scope>NUCLEOTIDE SEQUENCE</scope>
    <source>
        <strain evidence="1">Expedition CK06-06</strain>
    </source>
</reference>
<dbReference type="AlphaFoldDB" id="X1PGT4"/>
<evidence type="ECO:0000313" key="1">
    <source>
        <dbReference type="EMBL" id="GAI30104.1"/>
    </source>
</evidence>
<name>X1PGT4_9ZZZZ</name>